<evidence type="ECO:0008006" key="3">
    <source>
        <dbReference type="Google" id="ProtNLM"/>
    </source>
</evidence>
<accession>A0ABT1XQ65</accession>
<proteinExistence type="predicted"/>
<keyword evidence="2" id="KW-1185">Reference proteome</keyword>
<sequence length="220" mass="23490">MELQPTDALPLPQRLALAHAPADLKPAALAAFALDTRLAKFVAQASEPLVGQLRLAWWREQLCKPVGDRASGDVILDSLSAHWGAASCELTALVDGWERMLDEPPLPETAIDEFVSGRATMFSGLAALAGHGEGAAVARESGRQWALADLLAHVSGSERDAIMAASPNIAHGRDTRLPRNLRHLAILGSLGRRAIVRGGGPLIAGRRDLLHIMRLGMFGR</sequence>
<dbReference type="EMBL" id="JANKHH010000004">
    <property type="protein sequence ID" value="MCR2833786.1"/>
    <property type="molecule type" value="Genomic_DNA"/>
</dbReference>
<reference evidence="1 2" key="1">
    <citation type="submission" date="2022-08" db="EMBL/GenBank/DDBJ databases">
        <title>Polyphasic taxonomy analysis of Qipengyuania sp.RS5-5.</title>
        <authorList>
            <person name="Xamxidin M."/>
            <person name="Wu M."/>
        </authorList>
    </citation>
    <scope>NUCLEOTIDE SEQUENCE [LARGE SCALE GENOMIC DNA]</scope>
    <source>
        <strain evidence="1 2">RS5-5</strain>
    </source>
</reference>
<name>A0ABT1XQ65_9SPHN</name>
<evidence type="ECO:0000313" key="2">
    <source>
        <dbReference type="Proteomes" id="UP001206067"/>
    </source>
</evidence>
<protein>
    <recommendedName>
        <fullName evidence="3">Phytoene synthase</fullName>
    </recommendedName>
</protein>
<gene>
    <name evidence="1" type="ORF">NSO95_07490</name>
</gene>
<comment type="caution">
    <text evidence="1">The sequence shown here is derived from an EMBL/GenBank/DDBJ whole genome shotgun (WGS) entry which is preliminary data.</text>
</comment>
<organism evidence="1 2">
    <name type="scientific">Parerythrobacter lacustris</name>
    <dbReference type="NCBI Taxonomy" id="2969984"/>
    <lineage>
        <taxon>Bacteria</taxon>
        <taxon>Pseudomonadati</taxon>
        <taxon>Pseudomonadota</taxon>
        <taxon>Alphaproteobacteria</taxon>
        <taxon>Sphingomonadales</taxon>
        <taxon>Erythrobacteraceae</taxon>
        <taxon>Parerythrobacter</taxon>
    </lineage>
</organism>
<dbReference type="RefSeq" id="WP_257595566.1">
    <property type="nucleotide sequence ID" value="NZ_JANKHH010000004.1"/>
</dbReference>
<dbReference type="Proteomes" id="UP001206067">
    <property type="component" value="Unassembled WGS sequence"/>
</dbReference>
<evidence type="ECO:0000313" key="1">
    <source>
        <dbReference type="EMBL" id="MCR2833786.1"/>
    </source>
</evidence>